<keyword evidence="2 5" id="KW-0472">Membrane</keyword>
<proteinExistence type="predicted"/>
<dbReference type="PANTHER" id="PTHR12652:SF50">
    <property type="entry name" value="PEROXIN 11"/>
    <property type="match status" value="1"/>
</dbReference>
<protein>
    <submittedName>
        <fullName evidence="6">Peroxisomal membrane protein PMP27</fullName>
    </submittedName>
</protein>
<dbReference type="InterPro" id="IPR008733">
    <property type="entry name" value="PEX11"/>
</dbReference>
<dbReference type="Pfam" id="PF05648">
    <property type="entry name" value="PEX11"/>
    <property type="match status" value="1"/>
</dbReference>
<keyword evidence="3" id="KW-0576">Peroxisome</keyword>
<dbReference type="EMBL" id="KV441388">
    <property type="protein sequence ID" value="OAF61832.1"/>
    <property type="molecule type" value="Genomic_DNA"/>
</dbReference>
<evidence type="ECO:0000313" key="6">
    <source>
        <dbReference type="EMBL" id="OAF61832.1"/>
    </source>
</evidence>
<dbReference type="VEuPathDB" id="FungiDB:GMDG_02908"/>
<evidence type="ECO:0000256" key="2">
    <source>
        <dbReference type="ARBA" id="ARBA00023136"/>
    </source>
</evidence>
<dbReference type="Proteomes" id="UP000077154">
    <property type="component" value="Unassembled WGS sequence"/>
</dbReference>
<dbReference type="GeneID" id="36284697"/>
<dbReference type="GO" id="GO:0005778">
    <property type="term" value="C:peroxisomal membrane"/>
    <property type="evidence" value="ECO:0007669"/>
    <property type="project" value="UniProtKB-SubCell"/>
</dbReference>
<feature type="transmembrane region" description="Helical" evidence="5">
    <location>
        <begin position="140"/>
        <end position="159"/>
    </location>
</feature>
<organism evidence="6">
    <name type="scientific">Pseudogymnoascus destructans</name>
    <dbReference type="NCBI Taxonomy" id="655981"/>
    <lineage>
        <taxon>Eukaryota</taxon>
        <taxon>Fungi</taxon>
        <taxon>Dikarya</taxon>
        <taxon>Ascomycota</taxon>
        <taxon>Pezizomycotina</taxon>
        <taxon>Leotiomycetes</taxon>
        <taxon>Thelebolales</taxon>
        <taxon>Thelebolaceae</taxon>
        <taxon>Pseudogymnoascus</taxon>
    </lineage>
</organism>
<dbReference type="OrthoDB" id="411017at2759"/>
<gene>
    <name evidence="6" type="primary">PEX11</name>
    <name evidence="6" type="ORF">VC83_01608</name>
</gene>
<evidence type="ECO:0000256" key="5">
    <source>
        <dbReference type="SAM" id="Phobius"/>
    </source>
</evidence>
<dbReference type="RefSeq" id="XP_024327106.1">
    <property type="nucleotide sequence ID" value="XM_024465283.1"/>
</dbReference>
<evidence type="ECO:0000256" key="4">
    <source>
        <dbReference type="ARBA" id="ARBA00046271"/>
    </source>
</evidence>
<keyword evidence="5" id="KW-0812">Transmembrane</keyword>
<dbReference type="GO" id="GO:0016559">
    <property type="term" value="P:peroxisome fission"/>
    <property type="evidence" value="ECO:0007669"/>
    <property type="project" value="InterPro"/>
</dbReference>
<reference evidence="6" key="1">
    <citation type="submission" date="2016-03" db="EMBL/GenBank/DDBJ databases">
        <title>Updated assembly of Pseudogymnoascus destructans, the fungus causing white-nose syndrome of bats.</title>
        <authorList>
            <person name="Palmer J.M."/>
            <person name="Drees K.P."/>
            <person name="Foster J.T."/>
            <person name="Lindner D.L."/>
        </authorList>
    </citation>
    <scope>NUCLEOTIDE SEQUENCE [LARGE SCALE GENOMIC DNA]</scope>
    <source>
        <strain evidence="6">20631-21</strain>
    </source>
</reference>
<accession>A0A177AK00</accession>
<keyword evidence="5" id="KW-1133">Transmembrane helix</keyword>
<comment type="subcellular location">
    <subcellularLocation>
        <location evidence="4">Peroxisome membrane</location>
    </subcellularLocation>
</comment>
<dbReference type="PANTHER" id="PTHR12652">
    <property type="entry name" value="PEROXISOMAL BIOGENESIS FACTOR 11"/>
    <property type="match status" value="1"/>
</dbReference>
<keyword evidence="1" id="KW-0962">Peroxisome biogenesis</keyword>
<sequence>MAAIDAVVYHPALAHYLRFVATTVGRDKLLRTIQYFSRFYAWYLYRTNATPAAIKPFEAMKKQFGLTRKAMRLGKNIEHFKNAKVAADRKDLDPVLKYAAVGRQLGYGAYLTLDAAAFLDAAGIRPTPNAKNITRNSQKAWFAGLSFSVVSGLYTLWALKDREARLDKKDGESVVEGKKIQRERAAIQLQLLSDCCDLVMPTSSLGWTGFDDGIIGIAGTTSSLIGLYGAWKKTA</sequence>
<name>A0A177AK00_9PEZI</name>
<dbReference type="AlphaFoldDB" id="A0A177AK00"/>
<evidence type="ECO:0000256" key="3">
    <source>
        <dbReference type="ARBA" id="ARBA00023140"/>
    </source>
</evidence>
<dbReference type="eggNOG" id="KOG4186">
    <property type="taxonomic scope" value="Eukaryota"/>
</dbReference>
<evidence type="ECO:0000256" key="1">
    <source>
        <dbReference type="ARBA" id="ARBA00022593"/>
    </source>
</evidence>